<dbReference type="PANTHER" id="PTHR28258:SF1">
    <property type="entry name" value="VACUOLAR SEGREGATION PROTEIN 7"/>
    <property type="match status" value="1"/>
</dbReference>
<feature type="compositionally biased region" description="Basic and acidic residues" evidence="1">
    <location>
        <begin position="271"/>
        <end position="283"/>
    </location>
</feature>
<dbReference type="GO" id="GO:0010513">
    <property type="term" value="P:positive regulation of phosphatidylinositol biosynthetic process"/>
    <property type="evidence" value="ECO:0007669"/>
    <property type="project" value="TreeGrafter"/>
</dbReference>
<feature type="compositionally biased region" description="Polar residues" evidence="1">
    <location>
        <begin position="296"/>
        <end position="306"/>
    </location>
</feature>
<feature type="compositionally biased region" description="Basic and acidic residues" evidence="1">
    <location>
        <begin position="242"/>
        <end position="256"/>
    </location>
</feature>
<feature type="region of interest" description="Disordered" evidence="1">
    <location>
        <begin position="401"/>
        <end position="456"/>
    </location>
</feature>
<sequence length="918" mass="99927">MAAESERPPHLNGTSGRSRGPKDTEAASDPVYRSVSESGMIERSIVTSQTQPMSQVPKLFPNPPTASATASSTANSAVSSRESSPVRHSARAYNPSSPSRASSHSRKTSQDQSSPTQHSSGLISGPPTNSPAPNAQRSSSSPVRSLVLSTPVDSLANVPGPEKSNMPSRAANRRTDLDSALPNTSHKRSSLPLEDLASKTDRNTTWTVARGVSGQGSSLETVEEMASNPSTPSSDTPTKPVIPEESRLHRIDEDPTPRASPQTLGSGSDSGENRNSEAKEEPRPQASGAAKPPKTLMSQRSTTSLSAGARGKPADGSVRNMIVETETVSSIPQVSMGVGNGERGSASRADQSTLRMKPSNETIRPRKEKKKTRRPNTLLTAGSVTSKADIFEARVANAVDEADVSDSDETFVYDSNPPDPYPSRPPRYHSRTPSATSMASQADQMSSRTRGLRDSSHRVIGKRSMKFTNANPYNNNNSIDGDGAEAEMSTRCSRTDGSGTITPRHHNLGRLHGRNCVHPNLFDNDSANSLSQSQKSPRHFIGNSYRHSRHSNTRLSPNYRAISGSKQSSEFHAYDYDAEGADDERTPLMEYMAQRERGFFARFGSCAIIFLMLLVVAGGATSFIIAATQPLLDVQVVAIQNVLASEQEIMLDLNVQAVNPNLFPVTIDDTDVNIFAKSRFVGTDKLWREHGGLDNVPRVEQSRRRWQLSRAVRCLGNLNCINEATLNHSDPHTTDGVDKGTDPPTDPEGDPRSMLLGRVFHFDSPLSFESSPWNHLTSSSKGQIRLARPGNKTEAGGTERWERVLQHPFELTVRGIIKYQLPLSSRYLSASVSSSIKVVPDADDNDLEQTPPSNGTPSLLNYFYFLTFSCNATKSKEPIACGRPLCIHHTDTQECDMYDLRALHPFLTRQPSALFYQV</sequence>
<feature type="compositionally biased region" description="Low complexity" evidence="1">
    <location>
        <begin position="65"/>
        <end position="102"/>
    </location>
</feature>
<dbReference type="GeneID" id="26236845"/>
<keyword evidence="2" id="KW-1133">Transmembrane helix</keyword>
<proteinExistence type="predicted"/>
<gene>
    <name evidence="3" type="ORF">Pdw03_2944</name>
</gene>
<reference evidence="3 4" key="1">
    <citation type="submission" date="2020-08" db="EMBL/GenBank/DDBJ databases">
        <title>The completed genome sequence of the pathogenic ascomycete fungus Penicillium digitatum.</title>
        <authorList>
            <person name="Wang M."/>
        </authorList>
    </citation>
    <scope>NUCLEOTIDE SEQUENCE [LARGE SCALE GENOMIC DNA]</scope>
    <source>
        <strain evidence="3 4">PdW03</strain>
    </source>
</reference>
<feature type="compositionally biased region" description="Polar residues" evidence="1">
    <location>
        <begin position="435"/>
        <end position="449"/>
    </location>
</feature>
<feature type="transmembrane region" description="Helical" evidence="2">
    <location>
        <begin position="599"/>
        <end position="625"/>
    </location>
</feature>
<feature type="compositionally biased region" description="Low complexity" evidence="1">
    <location>
        <begin position="229"/>
        <end position="238"/>
    </location>
</feature>
<dbReference type="Pfam" id="PF12751">
    <property type="entry name" value="Vac7"/>
    <property type="match status" value="1"/>
</dbReference>
<dbReference type="GO" id="GO:0070772">
    <property type="term" value="C:PAS complex"/>
    <property type="evidence" value="ECO:0007669"/>
    <property type="project" value="TreeGrafter"/>
</dbReference>
<name>A0A7T6XFD0_PENDI</name>
<feature type="compositionally biased region" description="Polar residues" evidence="1">
    <location>
        <begin position="259"/>
        <end position="270"/>
    </location>
</feature>
<evidence type="ECO:0000313" key="3">
    <source>
        <dbReference type="EMBL" id="QQK40090.1"/>
    </source>
</evidence>
<dbReference type="VEuPathDB" id="FungiDB:PDIP_85310"/>
<feature type="compositionally biased region" description="Acidic residues" evidence="1">
    <location>
        <begin position="401"/>
        <end position="411"/>
    </location>
</feature>
<feature type="compositionally biased region" description="Low complexity" evidence="1">
    <location>
        <begin position="137"/>
        <end position="151"/>
    </location>
</feature>
<feature type="region of interest" description="Disordered" evidence="1">
    <location>
        <begin position="527"/>
        <end position="560"/>
    </location>
</feature>
<dbReference type="GO" id="GO:1903778">
    <property type="term" value="P:protein localization to vacuolar membrane"/>
    <property type="evidence" value="ECO:0007669"/>
    <property type="project" value="TreeGrafter"/>
</dbReference>
<evidence type="ECO:0000313" key="4">
    <source>
        <dbReference type="Proteomes" id="UP000595662"/>
    </source>
</evidence>
<dbReference type="GO" id="GO:0000011">
    <property type="term" value="P:vacuole inheritance"/>
    <property type="evidence" value="ECO:0007669"/>
    <property type="project" value="TreeGrafter"/>
</dbReference>
<dbReference type="Proteomes" id="UP000595662">
    <property type="component" value="Chromosome 1"/>
</dbReference>
<dbReference type="PANTHER" id="PTHR28258">
    <property type="entry name" value="VACUOLAR SEGREGATION PROTEIN 7"/>
    <property type="match status" value="1"/>
</dbReference>
<dbReference type="EMBL" id="CP060774">
    <property type="protein sequence ID" value="QQK40090.1"/>
    <property type="molecule type" value="Genomic_DNA"/>
</dbReference>
<feature type="region of interest" description="Disordered" evidence="1">
    <location>
        <begin position="725"/>
        <end position="752"/>
    </location>
</feature>
<organism evidence="3 4">
    <name type="scientific">Penicillium digitatum</name>
    <name type="common">Green mold</name>
    <dbReference type="NCBI Taxonomy" id="36651"/>
    <lineage>
        <taxon>Eukaryota</taxon>
        <taxon>Fungi</taxon>
        <taxon>Dikarya</taxon>
        <taxon>Ascomycota</taxon>
        <taxon>Pezizomycotina</taxon>
        <taxon>Eurotiomycetes</taxon>
        <taxon>Eurotiomycetidae</taxon>
        <taxon>Eurotiales</taxon>
        <taxon>Aspergillaceae</taxon>
        <taxon>Penicillium</taxon>
    </lineage>
</organism>
<evidence type="ECO:0000256" key="1">
    <source>
        <dbReference type="SAM" id="MobiDB-lite"/>
    </source>
</evidence>
<keyword evidence="2" id="KW-0812">Transmembrane</keyword>
<dbReference type="GO" id="GO:0000329">
    <property type="term" value="C:fungal-type vacuole membrane"/>
    <property type="evidence" value="ECO:0007669"/>
    <property type="project" value="TreeGrafter"/>
</dbReference>
<dbReference type="AlphaFoldDB" id="A0A7T6XFD0"/>
<dbReference type="RefSeq" id="XP_065955729.1">
    <property type="nucleotide sequence ID" value="XM_066100329.1"/>
</dbReference>
<feature type="compositionally biased region" description="Polar residues" evidence="1">
    <location>
        <begin position="110"/>
        <end position="122"/>
    </location>
</feature>
<dbReference type="InterPro" id="IPR024260">
    <property type="entry name" value="Vac7"/>
</dbReference>
<feature type="region of interest" description="Disordered" evidence="1">
    <location>
        <begin position="773"/>
        <end position="798"/>
    </location>
</feature>
<keyword evidence="2" id="KW-0472">Membrane</keyword>
<feature type="compositionally biased region" description="Polar residues" evidence="1">
    <location>
        <begin position="45"/>
        <end position="54"/>
    </location>
</feature>
<accession>A0A7T6XFD0</accession>
<feature type="region of interest" description="Disordered" evidence="1">
    <location>
        <begin position="1"/>
        <end position="376"/>
    </location>
</feature>
<feature type="compositionally biased region" description="Basic and acidic residues" evidence="1">
    <location>
        <begin position="729"/>
        <end position="741"/>
    </location>
</feature>
<evidence type="ECO:0000256" key="2">
    <source>
        <dbReference type="SAM" id="Phobius"/>
    </source>
</evidence>
<feature type="compositionally biased region" description="Polar residues" evidence="1">
    <location>
        <begin position="773"/>
        <end position="782"/>
    </location>
</feature>
<protein>
    <submittedName>
        <fullName evidence="3">Phospholipid metabolism enzyme regulator, putative</fullName>
    </submittedName>
</protein>